<dbReference type="Gene3D" id="1.10.10.60">
    <property type="entry name" value="Homeodomain-like"/>
    <property type="match status" value="2"/>
</dbReference>
<organism evidence="6 8">
    <name type="scientific">Turicibacter bilis</name>
    <dbReference type="NCBI Taxonomy" id="2735723"/>
    <lineage>
        <taxon>Bacteria</taxon>
        <taxon>Bacillati</taxon>
        <taxon>Bacillota</taxon>
        <taxon>Erysipelotrichia</taxon>
        <taxon>Erysipelotrichales</taxon>
        <taxon>Turicibacteraceae</taxon>
        <taxon>Turicibacter</taxon>
    </lineage>
</organism>
<name>A0A9Q9FGK7_9FIRM</name>
<reference evidence="6 7" key="1">
    <citation type="submission" date="2021-03" db="EMBL/GenBank/DDBJ databases">
        <title>Comparative Genomics and Metabolomics in the genus Turicibacter.</title>
        <authorList>
            <person name="Maki J."/>
            <person name="Looft T."/>
        </authorList>
    </citation>
    <scope>NUCLEOTIDE SEQUENCE</scope>
    <source>
        <strain evidence="6">ISU324</strain>
        <strain evidence="5 7">MMM721</strain>
    </source>
</reference>
<evidence type="ECO:0000256" key="1">
    <source>
        <dbReference type="ARBA" id="ARBA00023015"/>
    </source>
</evidence>
<dbReference type="InterPro" id="IPR009057">
    <property type="entry name" value="Homeodomain-like_sf"/>
</dbReference>
<dbReference type="Proteomes" id="UP001058072">
    <property type="component" value="Chromosome"/>
</dbReference>
<dbReference type="RefSeq" id="WP_055305423.1">
    <property type="nucleotide sequence ID" value="NZ_CP071249.1"/>
</dbReference>
<dbReference type="Pfam" id="PF12833">
    <property type="entry name" value="HTH_18"/>
    <property type="match status" value="1"/>
</dbReference>
<protein>
    <submittedName>
        <fullName evidence="6">Helix-turn-helix domain-containing protein</fullName>
    </submittedName>
</protein>
<dbReference type="InterPro" id="IPR018062">
    <property type="entry name" value="HTH_AraC-typ_CS"/>
</dbReference>
<gene>
    <name evidence="5" type="ORF">J0J69_11085</name>
    <name evidence="6" type="ORF">J0J70_02780</name>
</gene>
<dbReference type="InterPro" id="IPR018060">
    <property type="entry name" value="HTH_AraC"/>
</dbReference>
<evidence type="ECO:0000313" key="6">
    <source>
        <dbReference type="EMBL" id="UUF08951.1"/>
    </source>
</evidence>
<evidence type="ECO:0000313" key="5">
    <source>
        <dbReference type="EMBL" id="UUF05592.1"/>
    </source>
</evidence>
<feature type="domain" description="HTH araC/xylS-type" evidence="4">
    <location>
        <begin position="134"/>
        <end position="232"/>
    </location>
</feature>
<sequence>MKSIENVLLDFYTCVHIPVQFLDQTFNSIFNIDIQESIKDFINSTSLYHDLKQGIDALTTLTYFENIHFIVLPLQNYRQLTGYFIAGPFQSINLGKDNQFAYKPFDCLSYLGKLFENIMRQHLFSAPKFNTYVREGIYYIHKNYDKNITLTDVCKDLNVNKSYFCCIFKNETGMTFSKFLNRLRIEKSKQYLIQNNESILSIALAVGFNNHNYYTMMFKKLTGFTPIEFRQQHQIKKEALS</sequence>
<evidence type="ECO:0000313" key="8">
    <source>
        <dbReference type="Proteomes" id="UP001058072"/>
    </source>
</evidence>
<dbReference type="PROSITE" id="PS01124">
    <property type="entry name" value="HTH_ARAC_FAMILY_2"/>
    <property type="match status" value="1"/>
</dbReference>
<evidence type="ECO:0000259" key="4">
    <source>
        <dbReference type="PROSITE" id="PS01124"/>
    </source>
</evidence>
<dbReference type="PANTHER" id="PTHR43280">
    <property type="entry name" value="ARAC-FAMILY TRANSCRIPTIONAL REGULATOR"/>
    <property type="match status" value="1"/>
</dbReference>
<dbReference type="SMART" id="SM00342">
    <property type="entry name" value="HTH_ARAC"/>
    <property type="match status" value="1"/>
</dbReference>
<evidence type="ECO:0000256" key="3">
    <source>
        <dbReference type="ARBA" id="ARBA00023163"/>
    </source>
</evidence>
<dbReference type="Proteomes" id="UP001058016">
    <property type="component" value="Chromosome"/>
</dbReference>
<dbReference type="GO" id="GO:0003700">
    <property type="term" value="F:DNA-binding transcription factor activity"/>
    <property type="evidence" value="ECO:0007669"/>
    <property type="project" value="InterPro"/>
</dbReference>
<dbReference type="EMBL" id="CP071250">
    <property type="protein sequence ID" value="UUF08951.1"/>
    <property type="molecule type" value="Genomic_DNA"/>
</dbReference>
<dbReference type="PANTHER" id="PTHR43280:SF28">
    <property type="entry name" value="HTH-TYPE TRANSCRIPTIONAL ACTIVATOR RHAS"/>
    <property type="match status" value="1"/>
</dbReference>
<evidence type="ECO:0000256" key="2">
    <source>
        <dbReference type="ARBA" id="ARBA00023125"/>
    </source>
</evidence>
<dbReference type="EMBL" id="CP071249">
    <property type="protein sequence ID" value="UUF05592.1"/>
    <property type="molecule type" value="Genomic_DNA"/>
</dbReference>
<evidence type="ECO:0000313" key="7">
    <source>
        <dbReference type="Proteomes" id="UP001058016"/>
    </source>
</evidence>
<proteinExistence type="predicted"/>
<accession>A0A9Q9FGK7</accession>
<dbReference type="SUPFAM" id="SSF46689">
    <property type="entry name" value="Homeodomain-like"/>
    <property type="match status" value="2"/>
</dbReference>
<keyword evidence="2" id="KW-0238">DNA-binding</keyword>
<keyword evidence="3" id="KW-0804">Transcription</keyword>
<dbReference type="AlphaFoldDB" id="A0A9Q9FGK7"/>
<keyword evidence="1" id="KW-0805">Transcription regulation</keyword>
<dbReference type="GO" id="GO:0043565">
    <property type="term" value="F:sequence-specific DNA binding"/>
    <property type="evidence" value="ECO:0007669"/>
    <property type="project" value="InterPro"/>
</dbReference>
<dbReference type="PROSITE" id="PS00041">
    <property type="entry name" value="HTH_ARAC_FAMILY_1"/>
    <property type="match status" value="1"/>
</dbReference>
<keyword evidence="7" id="KW-1185">Reference proteome</keyword>